<dbReference type="Pfam" id="PF08529">
    <property type="entry name" value="NusA_N"/>
    <property type="match status" value="1"/>
</dbReference>
<dbReference type="Proteomes" id="UP000247345">
    <property type="component" value="Unassembled WGS sequence"/>
</dbReference>
<dbReference type="HAMAP" id="MF_00945_B">
    <property type="entry name" value="NusA_B"/>
    <property type="match status" value="1"/>
</dbReference>
<dbReference type="InterPro" id="IPR030842">
    <property type="entry name" value="TF_NusA_bacterial"/>
</dbReference>
<evidence type="ECO:0000256" key="6">
    <source>
        <dbReference type="ARBA" id="ARBA00023163"/>
    </source>
</evidence>
<evidence type="ECO:0000256" key="2">
    <source>
        <dbReference type="ARBA" id="ARBA00022490"/>
    </source>
</evidence>
<comment type="subunit">
    <text evidence="7">Monomer. Binds directly to the core enzyme of the DNA-dependent RNA polymerase and to nascent RNA.</text>
</comment>
<dbReference type="InterPro" id="IPR015946">
    <property type="entry name" value="KH_dom-like_a/b"/>
</dbReference>
<keyword evidence="4 7" id="KW-0694">RNA-binding</keyword>
<dbReference type="Gene3D" id="2.40.50.140">
    <property type="entry name" value="Nucleic acid-binding proteins"/>
    <property type="match status" value="1"/>
</dbReference>
<dbReference type="InterPro" id="IPR009019">
    <property type="entry name" value="KH_sf_prok-type"/>
</dbReference>
<dbReference type="SUPFAM" id="SSF54814">
    <property type="entry name" value="Prokaryotic type KH domain (KH-domain type II)"/>
    <property type="match status" value="2"/>
</dbReference>
<gene>
    <name evidence="7" type="primary">nusA</name>
    <name evidence="9" type="ORF">BTO14_10675</name>
</gene>
<dbReference type="InterPro" id="IPR010213">
    <property type="entry name" value="TF_NusA"/>
</dbReference>
<evidence type="ECO:0000256" key="1">
    <source>
        <dbReference type="ARBA" id="ARBA00022472"/>
    </source>
</evidence>
<keyword evidence="2 7" id="KW-0963">Cytoplasm</keyword>
<reference evidence="9 10" key="1">
    <citation type="submission" date="2016-12" db="EMBL/GenBank/DDBJ databases">
        <title>Trade-off between light-utilization and light-protection in marine flavobacteria.</title>
        <authorList>
            <person name="Kumagai Y."/>
            <person name="Yoshizawa S."/>
            <person name="Kogure K."/>
            <person name="Iwasaki W."/>
        </authorList>
    </citation>
    <scope>NUCLEOTIDE SEQUENCE [LARGE SCALE GENOMIC DNA]</scope>
    <source>
        <strain evidence="9 10">KCTC 12100</strain>
    </source>
</reference>
<dbReference type="RefSeq" id="WP_105049466.1">
    <property type="nucleotide sequence ID" value="NZ_CP150661.1"/>
</dbReference>
<dbReference type="GO" id="GO:0003700">
    <property type="term" value="F:DNA-binding transcription factor activity"/>
    <property type="evidence" value="ECO:0007669"/>
    <property type="project" value="InterPro"/>
</dbReference>
<dbReference type="EMBL" id="MSCK01000002">
    <property type="protein sequence ID" value="PQJ68526.1"/>
    <property type="molecule type" value="Genomic_DNA"/>
</dbReference>
<dbReference type="Gene3D" id="3.30.1480.10">
    <property type="entry name" value="NusA, N-terminal domain"/>
    <property type="match status" value="1"/>
</dbReference>
<dbReference type="GO" id="GO:0031564">
    <property type="term" value="P:transcription antitermination"/>
    <property type="evidence" value="ECO:0007669"/>
    <property type="project" value="UniProtKB-UniRule"/>
</dbReference>
<dbReference type="GO" id="GO:0003723">
    <property type="term" value="F:RNA binding"/>
    <property type="evidence" value="ECO:0007669"/>
    <property type="project" value="UniProtKB-UniRule"/>
</dbReference>
<feature type="domain" description="K Homology" evidence="8">
    <location>
        <begin position="233"/>
        <end position="306"/>
    </location>
</feature>
<dbReference type="InterPro" id="IPR058582">
    <property type="entry name" value="KH_NusA_2nd"/>
</dbReference>
<accession>A0A2P6C6H3</accession>
<dbReference type="SMART" id="SM00322">
    <property type="entry name" value="KH"/>
    <property type="match status" value="2"/>
</dbReference>
<comment type="function">
    <text evidence="7">Participates in both transcription termination and antitermination.</text>
</comment>
<evidence type="ECO:0000259" key="8">
    <source>
        <dbReference type="SMART" id="SM00322"/>
    </source>
</evidence>
<dbReference type="Gene3D" id="3.30.300.20">
    <property type="match status" value="2"/>
</dbReference>
<proteinExistence type="inferred from homology"/>
<organism evidence="9 10">
    <name type="scientific">Polaribacter butkevichii</name>
    <dbReference type="NCBI Taxonomy" id="218490"/>
    <lineage>
        <taxon>Bacteria</taxon>
        <taxon>Pseudomonadati</taxon>
        <taxon>Bacteroidota</taxon>
        <taxon>Flavobacteriia</taxon>
        <taxon>Flavobacteriales</taxon>
        <taxon>Flavobacteriaceae</taxon>
    </lineage>
</organism>
<comment type="caution">
    <text evidence="9">The sequence shown here is derived from an EMBL/GenBank/DDBJ whole genome shotgun (WGS) entry which is preliminary data.</text>
</comment>
<evidence type="ECO:0000313" key="9">
    <source>
        <dbReference type="EMBL" id="PQJ68526.1"/>
    </source>
</evidence>
<dbReference type="PANTHER" id="PTHR22648:SF0">
    <property type="entry name" value="TRANSCRIPTION TERMINATION_ANTITERMINATION PROTEIN NUSA"/>
    <property type="match status" value="1"/>
</dbReference>
<dbReference type="NCBIfam" id="TIGR01953">
    <property type="entry name" value="NusA"/>
    <property type="match status" value="1"/>
</dbReference>
<dbReference type="SUPFAM" id="SSF50249">
    <property type="entry name" value="Nucleic acid-binding proteins"/>
    <property type="match status" value="1"/>
</dbReference>
<evidence type="ECO:0000256" key="7">
    <source>
        <dbReference type="HAMAP-Rule" id="MF_00945"/>
    </source>
</evidence>
<dbReference type="FunFam" id="3.30.300.20:FF:000002">
    <property type="entry name" value="Transcription termination/antitermination protein NusA"/>
    <property type="match status" value="1"/>
</dbReference>
<dbReference type="GO" id="GO:0006353">
    <property type="term" value="P:DNA-templated transcription termination"/>
    <property type="evidence" value="ECO:0007669"/>
    <property type="project" value="UniProtKB-UniRule"/>
</dbReference>
<dbReference type="InterPro" id="IPR036555">
    <property type="entry name" value="NusA_N_sf"/>
</dbReference>
<keyword evidence="6 7" id="KW-0804">Transcription</keyword>
<dbReference type="GO" id="GO:0005829">
    <property type="term" value="C:cytosol"/>
    <property type="evidence" value="ECO:0007669"/>
    <property type="project" value="TreeGrafter"/>
</dbReference>
<evidence type="ECO:0000313" key="10">
    <source>
        <dbReference type="Proteomes" id="UP000247345"/>
    </source>
</evidence>
<dbReference type="CDD" id="cd22529">
    <property type="entry name" value="KH-II_NusA_rpt2"/>
    <property type="match status" value="1"/>
</dbReference>
<dbReference type="SUPFAM" id="SSF69705">
    <property type="entry name" value="Transcription factor NusA, N-terminal domain"/>
    <property type="match status" value="1"/>
</dbReference>
<dbReference type="InterPro" id="IPR004087">
    <property type="entry name" value="KH_dom"/>
</dbReference>
<dbReference type="PROSITE" id="PS50084">
    <property type="entry name" value="KH_TYPE_1"/>
    <property type="match status" value="1"/>
</dbReference>
<dbReference type="CDD" id="cd02134">
    <property type="entry name" value="KH-II_NusA_rpt1"/>
    <property type="match status" value="1"/>
</dbReference>
<dbReference type="Pfam" id="PF26594">
    <property type="entry name" value="KH_NusA_2nd"/>
    <property type="match status" value="1"/>
</dbReference>
<dbReference type="OrthoDB" id="9807233at2"/>
<evidence type="ECO:0000256" key="4">
    <source>
        <dbReference type="ARBA" id="ARBA00022884"/>
    </source>
</evidence>
<evidence type="ECO:0000256" key="3">
    <source>
        <dbReference type="ARBA" id="ARBA00022814"/>
    </source>
</evidence>
<dbReference type="InterPro" id="IPR025249">
    <property type="entry name" value="TF_NusA_KH_1st"/>
</dbReference>
<dbReference type="InterPro" id="IPR013735">
    <property type="entry name" value="TF_NusA_N"/>
</dbReference>
<sequence>MENIALIDSFSEFKDNKSIDRVTLMSILEEVFRAALKRKFGSDDNFDIIINPDKGDLEIWRNRVVVADGFSEDDNEEIELAEARLIEPDFEIGEDVSEEVKLIDLGRRAILALRQNLISKIYEHDSTNIFKQFKELEGELYSAEVHHIRHNAIILLDDDGNEIVLPKSEQIRSDFFRKGDSVKGVIKTVELRGNKPAIILSRTSPVFLNKLFEQEIPEVFDGLITVEGVARIPGEKAKVAVDSYDDRIDPVGACVGVKGSRIHGIVRELGNENIDVINYTKNEQLFISRALSPAKVTSMEIEMFDEERNGKKGRVSVLLKPEEVSKAIGRGGVNIRLASELTGYEIDVKREGLEEEDVELTEFGDEIEDWVIVEFKKIGLDTARSVLETSVAELVRRTDLEEETIMDVQRILKEEFED</sequence>
<comment type="subcellular location">
    <subcellularLocation>
        <location evidence="7">Cytoplasm</location>
    </subcellularLocation>
</comment>
<dbReference type="AlphaFoldDB" id="A0A2P6C6H3"/>
<evidence type="ECO:0000256" key="5">
    <source>
        <dbReference type="ARBA" id="ARBA00023015"/>
    </source>
</evidence>
<protein>
    <recommendedName>
        <fullName evidence="7">Transcription termination/antitermination protein NusA</fullName>
    </recommendedName>
</protein>
<keyword evidence="10" id="KW-1185">Reference proteome</keyword>
<dbReference type="Pfam" id="PF13184">
    <property type="entry name" value="KH_NusA_1st"/>
    <property type="match status" value="1"/>
</dbReference>
<dbReference type="InterPro" id="IPR012340">
    <property type="entry name" value="NA-bd_OB-fold"/>
</dbReference>
<keyword evidence="5 7" id="KW-0805">Transcription regulation</keyword>
<feature type="domain" description="K Homology" evidence="8">
    <location>
        <begin position="311"/>
        <end position="392"/>
    </location>
</feature>
<name>A0A2P6C6H3_9FLAO</name>
<comment type="similarity">
    <text evidence="7">Belongs to the NusA family.</text>
</comment>
<keyword evidence="3 7" id="KW-0889">Transcription antitermination</keyword>
<keyword evidence="1 7" id="KW-0806">Transcription termination</keyword>
<dbReference type="PANTHER" id="PTHR22648">
    <property type="entry name" value="TRANSCRIPTION TERMINATION FACTOR NUSA"/>
    <property type="match status" value="1"/>
</dbReference>